<dbReference type="EMBL" id="CAUOFW020007046">
    <property type="protein sequence ID" value="CAK9177363.1"/>
    <property type="molecule type" value="Genomic_DNA"/>
</dbReference>
<sequence length="89" mass="9956">MFIGSSWLHAPPLRCSYFTTISPASSQLNNNNHLPMSTSVRIAVVGDVHDDWNLEEDAKALQFLQVNIFLHIFSASHFSGTDFSELSDM</sequence>
<evidence type="ECO:0000313" key="3">
    <source>
        <dbReference type="Proteomes" id="UP001642360"/>
    </source>
</evidence>
<keyword evidence="3" id="KW-1185">Reference proteome</keyword>
<organism evidence="2 3">
    <name type="scientific">Ilex paraguariensis</name>
    <name type="common">yerba mate</name>
    <dbReference type="NCBI Taxonomy" id="185542"/>
    <lineage>
        <taxon>Eukaryota</taxon>
        <taxon>Viridiplantae</taxon>
        <taxon>Streptophyta</taxon>
        <taxon>Embryophyta</taxon>
        <taxon>Tracheophyta</taxon>
        <taxon>Spermatophyta</taxon>
        <taxon>Magnoliopsida</taxon>
        <taxon>eudicotyledons</taxon>
        <taxon>Gunneridae</taxon>
        <taxon>Pentapetalae</taxon>
        <taxon>asterids</taxon>
        <taxon>campanulids</taxon>
        <taxon>Aquifoliales</taxon>
        <taxon>Aquifoliaceae</taxon>
        <taxon>Ilex</taxon>
    </lineage>
</organism>
<dbReference type="Proteomes" id="UP001642360">
    <property type="component" value="Unassembled WGS sequence"/>
</dbReference>
<name>A0ABC8UB52_9AQUA</name>
<gene>
    <name evidence="1" type="ORF">ILEXP_LOCUS38235</name>
    <name evidence="2" type="ORF">ILEXP_LOCUS47247</name>
</gene>
<comment type="caution">
    <text evidence="2">The sequence shown here is derived from an EMBL/GenBank/DDBJ whole genome shotgun (WGS) entry which is preliminary data.</text>
</comment>
<evidence type="ECO:0000313" key="2">
    <source>
        <dbReference type="EMBL" id="CAK9177363.1"/>
    </source>
</evidence>
<dbReference type="AlphaFoldDB" id="A0ABC8UB52"/>
<reference evidence="2 3" key="1">
    <citation type="submission" date="2024-02" db="EMBL/GenBank/DDBJ databases">
        <authorList>
            <person name="Vignale AGUSTIN F."/>
            <person name="Sosa J E."/>
            <person name="Modenutti C."/>
        </authorList>
    </citation>
    <scope>NUCLEOTIDE SEQUENCE [LARGE SCALE GENOMIC DNA]</scope>
</reference>
<dbReference type="EMBL" id="CAUOFW020005169">
    <property type="protein sequence ID" value="CAK9168819.1"/>
    <property type="molecule type" value="Genomic_DNA"/>
</dbReference>
<evidence type="ECO:0000313" key="1">
    <source>
        <dbReference type="EMBL" id="CAK9168819.1"/>
    </source>
</evidence>
<accession>A0ABC8UB52</accession>
<proteinExistence type="predicted"/>
<protein>
    <submittedName>
        <fullName evidence="2">Uncharacterized protein</fullName>
    </submittedName>
</protein>